<dbReference type="Proteomes" id="UP001501757">
    <property type="component" value="Unassembled WGS sequence"/>
</dbReference>
<dbReference type="InterPro" id="IPR050110">
    <property type="entry name" value="Glyoxalase_II_hydrolase"/>
</dbReference>
<dbReference type="EMBL" id="BAAAEI010000006">
    <property type="protein sequence ID" value="GAA0350060.1"/>
    <property type="molecule type" value="Genomic_DNA"/>
</dbReference>
<dbReference type="InterPro" id="IPR036866">
    <property type="entry name" value="RibonucZ/Hydroxyglut_hydro"/>
</dbReference>
<comment type="caution">
    <text evidence="9">The sequence shown here is derived from an EMBL/GenBank/DDBJ whole genome shotgun (WGS) entry which is preliminary data.</text>
</comment>
<feature type="binding site" evidence="7">
    <location>
        <position position="58"/>
    </location>
    <ligand>
        <name>Zn(2+)</name>
        <dbReference type="ChEBI" id="CHEBI:29105"/>
        <label>2</label>
    </ligand>
</feature>
<feature type="binding site" evidence="7">
    <location>
        <position position="53"/>
    </location>
    <ligand>
        <name>Zn(2+)</name>
        <dbReference type="ChEBI" id="CHEBI:29105"/>
        <label>1</label>
    </ligand>
</feature>
<keyword evidence="10" id="KW-1185">Reference proteome</keyword>
<name>A0ABP3GMN8_9ALTE</name>
<dbReference type="SUPFAM" id="SSF56281">
    <property type="entry name" value="Metallo-hydrolase/oxidoreductase"/>
    <property type="match status" value="1"/>
</dbReference>
<evidence type="ECO:0000256" key="5">
    <source>
        <dbReference type="ARBA" id="ARBA00022801"/>
    </source>
</evidence>
<dbReference type="Gene3D" id="3.60.15.10">
    <property type="entry name" value="Ribonuclease Z/Hydroxyacylglutathione hydrolase-like"/>
    <property type="match status" value="1"/>
</dbReference>
<dbReference type="PANTHER" id="PTHR43705">
    <property type="entry name" value="HYDROXYACYLGLUTATHIONE HYDROLASE"/>
    <property type="match status" value="1"/>
</dbReference>
<feature type="binding site" evidence="7">
    <location>
        <position position="168"/>
    </location>
    <ligand>
        <name>Zn(2+)</name>
        <dbReference type="ChEBI" id="CHEBI:29105"/>
        <label>2</label>
    </ligand>
</feature>
<evidence type="ECO:0000256" key="6">
    <source>
        <dbReference type="ARBA" id="ARBA00022833"/>
    </source>
</evidence>
<evidence type="ECO:0000256" key="4">
    <source>
        <dbReference type="ARBA" id="ARBA00022723"/>
    </source>
</evidence>
<keyword evidence="4 7" id="KW-0479">Metal-binding</keyword>
<dbReference type="EC" id="3.1.2.6" evidence="7"/>
<proteinExistence type="inferred from homology"/>
<feature type="binding site" evidence="7">
    <location>
        <position position="55"/>
    </location>
    <ligand>
        <name>Zn(2+)</name>
        <dbReference type="ChEBI" id="CHEBI:29105"/>
        <label>1</label>
    </ligand>
</feature>
<feature type="binding site" evidence="7">
    <location>
        <position position="130"/>
    </location>
    <ligand>
        <name>Zn(2+)</name>
        <dbReference type="ChEBI" id="CHEBI:29105"/>
        <label>2</label>
    </ligand>
</feature>
<dbReference type="PIRSF" id="PIRSF005457">
    <property type="entry name" value="Glx"/>
    <property type="match status" value="1"/>
</dbReference>
<dbReference type="CDD" id="cd07723">
    <property type="entry name" value="hydroxyacylglutathione_hydrolase_MBL-fold"/>
    <property type="match status" value="1"/>
</dbReference>
<reference evidence="10" key="1">
    <citation type="journal article" date="2019" name="Int. J. Syst. Evol. Microbiol.">
        <title>The Global Catalogue of Microorganisms (GCM) 10K type strain sequencing project: providing services to taxonomists for standard genome sequencing and annotation.</title>
        <authorList>
            <consortium name="The Broad Institute Genomics Platform"/>
            <consortium name="The Broad Institute Genome Sequencing Center for Infectious Disease"/>
            <person name="Wu L."/>
            <person name="Ma J."/>
        </authorList>
    </citation>
    <scope>NUCLEOTIDE SEQUENCE [LARGE SCALE GENOMIC DNA]</scope>
    <source>
        <strain evidence="10">JCM 13378</strain>
    </source>
</reference>
<comment type="cofactor">
    <cofactor evidence="7">
        <name>Zn(2+)</name>
        <dbReference type="ChEBI" id="CHEBI:29105"/>
    </cofactor>
    <text evidence="7">Binds 2 Zn(2+) ions per subunit.</text>
</comment>
<feature type="binding site" evidence="7">
    <location>
        <position position="130"/>
    </location>
    <ligand>
        <name>Zn(2+)</name>
        <dbReference type="ChEBI" id="CHEBI:29105"/>
        <label>1</label>
    </ligand>
</feature>
<keyword evidence="6 7" id="KW-0862">Zinc</keyword>
<dbReference type="Pfam" id="PF00753">
    <property type="entry name" value="Lactamase_B"/>
    <property type="match status" value="1"/>
</dbReference>
<dbReference type="InterPro" id="IPR017782">
    <property type="entry name" value="Hydroxyacylglutathione_Hdrlase"/>
</dbReference>
<dbReference type="InterPro" id="IPR032282">
    <property type="entry name" value="HAGH_C"/>
</dbReference>
<evidence type="ECO:0000313" key="10">
    <source>
        <dbReference type="Proteomes" id="UP001501757"/>
    </source>
</evidence>
<dbReference type="GO" id="GO:0016787">
    <property type="term" value="F:hydrolase activity"/>
    <property type="evidence" value="ECO:0007669"/>
    <property type="project" value="UniProtKB-KW"/>
</dbReference>
<dbReference type="SMART" id="SM00849">
    <property type="entry name" value="Lactamase_B"/>
    <property type="match status" value="1"/>
</dbReference>
<feature type="binding site" evidence="7">
    <location>
        <position position="57"/>
    </location>
    <ligand>
        <name>Zn(2+)</name>
        <dbReference type="ChEBI" id="CHEBI:29105"/>
        <label>2</label>
    </ligand>
</feature>
<evidence type="ECO:0000256" key="1">
    <source>
        <dbReference type="ARBA" id="ARBA00001623"/>
    </source>
</evidence>
<feature type="binding site" evidence="7">
    <location>
        <position position="112"/>
    </location>
    <ligand>
        <name>Zn(2+)</name>
        <dbReference type="ChEBI" id="CHEBI:29105"/>
        <label>1</label>
    </ligand>
</feature>
<organism evidence="9 10">
    <name type="scientific">Bowmanella denitrificans</name>
    <dbReference type="NCBI Taxonomy" id="366582"/>
    <lineage>
        <taxon>Bacteria</taxon>
        <taxon>Pseudomonadati</taxon>
        <taxon>Pseudomonadota</taxon>
        <taxon>Gammaproteobacteria</taxon>
        <taxon>Alteromonadales</taxon>
        <taxon>Alteromonadaceae</taxon>
        <taxon>Bowmanella</taxon>
    </lineage>
</organism>
<dbReference type="HAMAP" id="MF_01374">
    <property type="entry name" value="Glyoxalase_2"/>
    <property type="match status" value="1"/>
</dbReference>
<dbReference type="InterPro" id="IPR035680">
    <property type="entry name" value="Clx_II_MBL"/>
</dbReference>
<comment type="pathway">
    <text evidence="2 7">Secondary metabolite metabolism; methylglyoxal degradation; (R)-lactate from methylglyoxal: step 2/2.</text>
</comment>
<evidence type="ECO:0000256" key="2">
    <source>
        <dbReference type="ARBA" id="ARBA00004963"/>
    </source>
</evidence>
<evidence type="ECO:0000256" key="3">
    <source>
        <dbReference type="ARBA" id="ARBA00006759"/>
    </source>
</evidence>
<dbReference type="InterPro" id="IPR001279">
    <property type="entry name" value="Metallo-B-lactamas"/>
</dbReference>
<evidence type="ECO:0000313" key="9">
    <source>
        <dbReference type="EMBL" id="GAA0350060.1"/>
    </source>
</evidence>
<dbReference type="Pfam" id="PF16123">
    <property type="entry name" value="HAGH_C"/>
    <property type="match status" value="1"/>
</dbReference>
<dbReference type="PANTHER" id="PTHR43705:SF1">
    <property type="entry name" value="HYDROXYACYLGLUTATHIONE HYDROLASE GLOB"/>
    <property type="match status" value="1"/>
</dbReference>
<accession>A0ABP3GMN8</accession>
<keyword evidence="5 7" id="KW-0378">Hydrolase</keyword>
<comment type="catalytic activity">
    <reaction evidence="1 7">
        <text>an S-(2-hydroxyacyl)glutathione + H2O = a 2-hydroxy carboxylate + glutathione + H(+)</text>
        <dbReference type="Rhea" id="RHEA:21864"/>
        <dbReference type="ChEBI" id="CHEBI:15377"/>
        <dbReference type="ChEBI" id="CHEBI:15378"/>
        <dbReference type="ChEBI" id="CHEBI:57925"/>
        <dbReference type="ChEBI" id="CHEBI:58896"/>
        <dbReference type="ChEBI" id="CHEBI:71261"/>
        <dbReference type="EC" id="3.1.2.6"/>
    </reaction>
</comment>
<evidence type="ECO:0000256" key="7">
    <source>
        <dbReference type="HAMAP-Rule" id="MF_01374"/>
    </source>
</evidence>
<comment type="similarity">
    <text evidence="3 7">Belongs to the metallo-beta-lactamase superfamily. Glyoxalase II family.</text>
</comment>
<protein>
    <recommendedName>
        <fullName evidence="7">Hydroxyacylglutathione hydrolase</fullName>
        <ecNumber evidence="7">3.1.2.6</ecNumber>
    </recommendedName>
    <alternativeName>
        <fullName evidence="7">Glyoxalase II</fullName>
        <shortName evidence="7">Glx II</shortName>
    </alternativeName>
</protein>
<dbReference type="RefSeq" id="WP_343843187.1">
    <property type="nucleotide sequence ID" value="NZ_BAAAEI010000006.1"/>
</dbReference>
<comment type="subunit">
    <text evidence="7">Monomer.</text>
</comment>
<sequence length="256" mass="28668">MLNVVAIPAFTDNYIWCLQDKGKAVLVDPGEARPALAYLQAHNLQLTDILVTHHHADHIGGINALLDIYPDTVVHGLKSPRVPQVSQVVVPEETCYLPSLGLTFDVLLLPGHTRDHIAFYHQEVGLFCGDTLFSGGCGRLFEGTPEQMYRSLSRLSALKDETKVYCTHEYTQANLRFAKTVEPGNQALARYSDWVDQQRSKQLPSLPSSIGQERAINPFLRCTSAQIRQQAEQYRGITLPTPEAVFAALRDWKDHF</sequence>
<feature type="domain" description="Metallo-beta-lactamase" evidence="8">
    <location>
        <begin position="12"/>
        <end position="168"/>
    </location>
</feature>
<gene>
    <name evidence="7 9" type="primary">gloB</name>
    <name evidence="9" type="ORF">GCM10009092_13080</name>
</gene>
<dbReference type="NCBIfam" id="TIGR03413">
    <property type="entry name" value="GSH_gloB"/>
    <property type="match status" value="1"/>
</dbReference>
<evidence type="ECO:0000259" key="8">
    <source>
        <dbReference type="SMART" id="SM00849"/>
    </source>
</evidence>
<comment type="function">
    <text evidence="7">Thiolesterase that catalyzes the hydrolysis of S-D-lactoyl-glutathione to form glutathione and D-lactic acid.</text>
</comment>